<feature type="compositionally biased region" description="Gly residues" evidence="5">
    <location>
        <begin position="733"/>
        <end position="743"/>
    </location>
</feature>
<feature type="compositionally biased region" description="Basic and acidic residues" evidence="5">
    <location>
        <begin position="287"/>
        <end position="297"/>
    </location>
</feature>
<evidence type="ECO:0000256" key="1">
    <source>
        <dbReference type="ARBA" id="ARBA00004123"/>
    </source>
</evidence>
<sequence length="913" mass="101902">MSDIEPKKLKVAELREELKSRGLDTKGNKAQLVKRLEKALKGDPNVTAAGDETLDTSAQEEANASAADESIEMAAEATEVAPEPVAVQEPEPVKEPEPEIAPVEPEAEPEPVVQATEPEPVPAEPEAQVEAAPVDQVDEVKEEAMKEESVEEVKEEAMKEEPIQESTPVEQAPAEVQQDAPVEEAPVKTEETDKKEPEVIAMDTDADLVVMDSVGENDGDKKEKERERERRERRKRSRSRSPRRRRSRSRSRDRRRSRSDSRERRRSRSPKRSRSGDKKSRSRSRSPKQEKSYREDLKDRAERYSRWEKEDTPEPIPEETDDWLEYTDVQLDRYNADLSLTIANDGWNCTPNVEEGFGFTWQGVRATYGVNKGKVGFECKVERQLDLEDMPEEEKHLHVVRVGWSSDNTSLGLGEEPLSFGYGGTGKASVNCQFKDFGEQFGVKDCIGAFVDFTSDPVTISYRKNGKELGVCFEIAASELEGKTLFPHVLTKNCTFSCNFGNEVFTSGEGIYYALPEGYTWINDIPLEDRVRGPLPPTKKEECEMIMMCGLPGAGKTYWAEKHAAANPDKSYNILGTNSLINKMKVMGLPRKGNYAGRWDVLISKSSKCLNILLDIASRKKRNYILDQTNVYPSAQRRKMRPFEAFQRKAVIIVPEEEEYKKRLEQRNKNEGSEVPESAVNEMKANFTLPEEIKEGKSNLFDTLEFPELQREEAQKLVDQFNKDGKAACPPRGGRGGYGGGDRYGGRDNRGHSGGYGGYRGRGGGGGYDRRDDRRNNRRDDYRSNRNDRSYGGGRDHRDHGSGGYGRDRDDKYKGRDSRGYGGSSSGGSWGGSSQGGYGQGSWGGQGYGQSSGYGQQGSWSGQNQWAGYGQSATSQASIAQQWQQYYAANPGAANQWSGYSGYGSYSGSGTQK</sequence>
<feature type="compositionally biased region" description="Basic residues" evidence="5">
    <location>
        <begin position="264"/>
        <end position="273"/>
    </location>
</feature>
<evidence type="ECO:0000256" key="5">
    <source>
        <dbReference type="SAM" id="MobiDB-lite"/>
    </source>
</evidence>
<dbReference type="PROSITE" id="PS50188">
    <property type="entry name" value="B302_SPRY"/>
    <property type="match status" value="1"/>
</dbReference>
<dbReference type="Gene3D" id="2.60.120.920">
    <property type="match status" value="1"/>
</dbReference>
<feature type="compositionally biased region" description="Basic and acidic residues" evidence="5">
    <location>
        <begin position="218"/>
        <end position="230"/>
    </location>
</feature>
<dbReference type="InterPro" id="IPR035778">
    <property type="entry name" value="SPRY_hnRNP_U"/>
</dbReference>
<keyword evidence="3" id="KW-0597">Phosphoprotein</keyword>
<feature type="region of interest" description="Disordered" evidence="5">
    <location>
        <begin position="39"/>
        <end position="297"/>
    </location>
</feature>
<evidence type="ECO:0000256" key="2">
    <source>
        <dbReference type="ARBA" id="ARBA00022481"/>
    </source>
</evidence>
<dbReference type="InterPro" id="IPR003034">
    <property type="entry name" value="SAP_dom"/>
</dbReference>
<dbReference type="Proteomes" id="UP000749559">
    <property type="component" value="Unassembled WGS sequence"/>
</dbReference>
<dbReference type="OrthoDB" id="445357at2759"/>
<dbReference type="InterPro" id="IPR001870">
    <property type="entry name" value="B30.2/SPRY"/>
</dbReference>
<evidence type="ECO:0000259" key="6">
    <source>
        <dbReference type="PROSITE" id="PS50188"/>
    </source>
</evidence>
<dbReference type="PANTHER" id="PTHR12381:SF56">
    <property type="entry name" value="B30.2_SPRY DOMAIN-CONTAINING PROTEIN-RELATED"/>
    <property type="match status" value="1"/>
</dbReference>
<keyword evidence="2" id="KW-0488">Methylation</keyword>
<dbReference type="InterPro" id="IPR003877">
    <property type="entry name" value="SPRY_dom"/>
</dbReference>
<feature type="compositionally biased region" description="Basic residues" evidence="5">
    <location>
        <begin position="231"/>
        <end position="257"/>
    </location>
</feature>
<name>A0A8S4PLC5_OWEFU</name>
<dbReference type="PROSITE" id="PS50800">
    <property type="entry name" value="SAP"/>
    <property type="match status" value="1"/>
</dbReference>
<comment type="subcellular location">
    <subcellularLocation>
        <location evidence="1">Nucleus</location>
    </subcellularLocation>
</comment>
<dbReference type="FunFam" id="3.40.50.300:FF:000355">
    <property type="entry name" value="Heterogeneous nuclear ribonucleoprotein U-like 1, isoform CRA_a"/>
    <property type="match status" value="1"/>
</dbReference>
<gene>
    <name evidence="8" type="ORF">OFUS_LOCUS17307</name>
</gene>
<dbReference type="SUPFAM" id="SSF49899">
    <property type="entry name" value="Concanavalin A-like lectins/glucanases"/>
    <property type="match status" value="1"/>
</dbReference>
<evidence type="ECO:0000256" key="4">
    <source>
        <dbReference type="ARBA" id="ARBA00023242"/>
    </source>
</evidence>
<feature type="domain" description="SAP" evidence="7">
    <location>
        <begin position="6"/>
        <end position="40"/>
    </location>
</feature>
<evidence type="ECO:0000256" key="3">
    <source>
        <dbReference type="ARBA" id="ARBA00022553"/>
    </source>
</evidence>
<evidence type="ECO:0000313" key="9">
    <source>
        <dbReference type="Proteomes" id="UP000749559"/>
    </source>
</evidence>
<dbReference type="GO" id="GO:0005634">
    <property type="term" value="C:nucleus"/>
    <property type="evidence" value="ECO:0007669"/>
    <property type="project" value="UniProtKB-SubCell"/>
</dbReference>
<dbReference type="SUPFAM" id="SSF68906">
    <property type="entry name" value="SAP domain"/>
    <property type="match status" value="1"/>
</dbReference>
<dbReference type="CDD" id="cd12884">
    <property type="entry name" value="SPRY_hnRNP"/>
    <property type="match status" value="1"/>
</dbReference>
<dbReference type="EMBL" id="CAIIXF020000008">
    <property type="protein sequence ID" value="CAH1792331.1"/>
    <property type="molecule type" value="Genomic_DNA"/>
</dbReference>
<feature type="region of interest" description="Disordered" evidence="5">
    <location>
        <begin position="722"/>
        <end position="875"/>
    </location>
</feature>
<dbReference type="Pfam" id="PF13671">
    <property type="entry name" value="AAA_33"/>
    <property type="match status" value="1"/>
</dbReference>
<comment type="caution">
    <text evidence="8">The sequence shown here is derived from an EMBL/GenBank/DDBJ whole genome shotgun (WGS) entry which is preliminary data.</text>
</comment>
<keyword evidence="9" id="KW-1185">Reference proteome</keyword>
<dbReference type="InterPro" id="IPR013320">
    <property type="entry name" value="ConA-like_dom_sf"/>
</dbReference>
<dbReference type="GO" id="GO:0000380">
    <property type="term" value="P:alternative mRNA splicing, via spliceosome"/>
    <property type="evidence" value="ECO:0007669"/>
    <property type="project" value="TreeGrafter"/>
</dbReference>
<feature type="compositionally biased region" description="Basic and acidic residues" evidence="5">
    <location>
        <begin position="768"/>
        <end position="819"/>
    </location>
</feature>
<feature type="compositionally biased region" description="Basic and acidic residues" evidence="5">
    <location>
        <begin position="185"/>
        <end position="198"/>
    </location>
</feature>
<feature type="compositionally biased region" description="Gly residues" evidence="5">
    <location>
        <begin position="752"/>
        <end position="767"/>
    </location>
</feature>
<dbReference type="Gene3D" id="1.10.720.30">
    <property type="entry name" value="SAP domain"/>
    <property type="match status" value="1"/>
</dbReference>
<evidence type="ECO:0000259" key="7">
    <source>
        <dbReference type="PROSITE" id="PS50800"/>
    </source>
</evidence>
<feature type="compositionally biased region" description="Basic and acidic residues" evidence="5">
    <location>
        <begin position="138"/>
        <end position="162"/>
    </location>
</feature>
<keyword evidence="4" id="KW-0539">Nucleus</keyword>
<dbReference type="Gene3D" id="3.40.50.300">
    <property type="entry name" value="P-loop containing nucleotide triphosphate hydrolases"/>
    <property type="match status" value="1"/>
</dbReference>
<dbReference type="Pfam" id="PF02037">
    <property type="entry name" value="SAP"/>
    <property type="match status" value="1"/>
</dbReference>
<dbReference type="Pfam" id="PF00622">
    <property type="entry name" value="SPRY"/>
    <property type="match status" value="1"/>
</dbReference>
<accession>A0A8S4PLC5</accession>
<reference evidence="8" key="1">
    <citation type="submission" date="2022-03" db="EMBL/GenBank/DDBJ databases">
        <authorList>
            <person name="Martin C."/>
        </authorList>
    </citation>
    <scope>NUCLEOTIDE SEQUENCE</scope>
</reference>
<feature type="compositionally biased region" description="Low complexity" evidence="5">
    <location>
        <begin position="74"/>
        <end position="90"/>
    </location>
</feature>
<dbReference type="AlphaFoldDB" id="A0A8S4PLC5"/>
<feature type="compositionally biased region" description="Gly residues" evidence="5">
    <location>
        <begin position="820"/>
        <end position="856"/>
    </location>
</feature>
<organism evidence="8 9">
    <name type="scientific">Owenia fusiformis</name>
    <name type="common">Polychaete worm</name>
    <dbReference type="NCBI Taxonomy" id="6347"/>
    <lineage>
        <taxon>Eukaryota</taxon>
        <taxon>Metazoa</taxon>
        <taxon>Spiralia</taxon>
        <taxon>Lophotrochozoa</taxon>
        <taxon>Annelida</taxon>
        <taxon>Polychaeta</taxon>
        <taxon>Sedentaria</taxon>
        <taxon>Canalipalpata</taxon>
        <taxon>Sabellida</taxon>
        <taxon>Oweniida</taxon>
        <taxon>Oweniidae</taxon>
        <taxon>Owenia</taxon>
    </lineage>
</organism>
<protein>
    <submittedName>
        <fullName evidence="8">Uncharacterized protein</fullName>
    </submittedName>
</protein>
<feature type="compositionally biased region" description="Low complexity" evidence="5">
    <location>
        <begin position="100"/>
        <end position="134"/>
    </location>
</feature>
<evidence type="ECO:0000313" key="8">
    <source>
        <dbReference type="EMBL" id="CAH1792331.1"/>
    </source>
</evidence>
<proteinExistence type="predicted"/>
<feature type="domain" description="B30.2/SPRY" evidence="6">
    <location>
        <begin position="308"/>
        <end position="505"/>
    </location>
</feature>
<dbReference type="PANTHER" id="PTHR12381">
    <property type="entry name" value="HETEROGENEOUS NUCLEAR RIBONUCLEOPROTEIN U FAMILY MEMBER"/>
    <property type="match status" value="1"/>
</dbReference>
<dbReference type="SMART" id="SM00449">
    <property type="entry name" value="SPRY"/>
    <property type="match status" value="1"/>
</dbReference>
<dbReference type="InterPro" id="IPR043136">
    <property type="entry name" value="B30.2/SPRY_sf"/>
</dbReference>
<dbReference type="SUPFAM" id="SSF52540">
    <property type="entry name" value="P-loop containing nucleoside triphosphate hydrolases"/>
    <property type="match status" value="1"/>
</dbReference>
<dbReference type="GO" id="GO:0003723">
    <property type="term" value="F:RNA binding"/>
    <property type="evidence" value="ECO:0007669"/>
    <property type="project" value="TreeGrafter"/>
</dbReference>
<dbReference type="SMART" id="SM00513">
    <property type="entry name" value="SAP"/>
    <property type="match status" value="1"/>
</dbReference>
<dbReference type="InterPro" id="IPR027417">
    <property type="entry name" value="P-loop_NTPase"/>
</dbReference>
<dbReference type="InterPro" id="IPR036361">
    <property type="entry name" value="SAP_dom_sf"/>
</dbReference>